<evidence type="ECO:0000256" key="1">
    <source>
        <dbReference type="ARBA" id="ARBA00022729"/>
    </source>
</evidence>
<dbReference type="InterPro" id="IPR001638">
    <property type="entry name" value="Solute-binding_3/MltF_N"/>
</dbReference>
<dbReference type="PANTHER" id="PTHR35936">
    <property type="entry name" value="MEMBRANE-BOUND LYTIC MUREIN TRANSGLYCOSYLASE F"/>
    <property type="match status" value="1"/>
</dbReference>
<dbReference type="AlphaFoldDB" id="A0A7V5LZ82"/>
<dbReference type="Proteomes" id="UP000886070">
    <property type="component" value="Unassembled WGS sequence"/>
</dbReference>
<dbReference type="InterPro" id="IPR001320">
    <property type="entry name" value="Iontro_rcpt_C"/>
</dbReference>
<gene>
    <name evidence="4" type="ORF">ENL39_04825</name>
</gene>
<dbReference type="Pfam" id="PF00497">
    <property type="entry name" value="SBP_bac_3"/>
    <property type="match status" value="1"/>
</dbReference>
<evidence type="ECO:0000313" key="4">
    <source>
        <dbReference type="EMBL" id="HHF98791.1"/>
    </source>
</evidence>
<proteinExistence type="predicted"/>
<dbReference type="SMART" id="SM00079">
    <property type="entry name" value="PBPe"/>
    <property type="match status" value="1"/>
</dbReference>
<dbReference type="GO" id="GO:0015276">
    <property type="term" value="F:ligand-gated monoatomic ion channel activity"/>
    <property type="evidence" value="ECO:0007669"/>
    <property type="project" value="InterPro"/>
</dbReference>
<sequence>MYKKLIAGILLAGVLIIGMTSFGFAQMSTLDEVLKRGVLRVGIMLDFPPLGFRDAEGNPKGYCVDLANLMAKALGVKLEIVETVSANRIPALVAKRVDVSISALTITPERAKVVNFASYPTYRSGMYILTKANRDDINSLFDCKGKTIGTVRGTTPEIAFLEYFKKFKKEDPNSKYISYDSNADQLLALRQGKVDAIAENILWFNEIMKKFPGQFKMVGPPFYQEWCTMAVRRGDLDWLHWINTWLWDLHVRGVIKELHEKWGIPYLPVAPTYK</sequence>
<dbReference type="SMART" id="SM00062">
    <property type="entry name" value="PBPb"/>
    <property type="match status" value="1"/>
</dbReference>
<protein>
    <submittedName>
        <fullName evidence="4">Transporter substrate-binding domain-containing protein</fullName>
    </submittedName>
</protein>
<dbReference type="PANTHER" id="PTHR35936:SF17">
    <property type="entry name" value="ARGININE-BINDING EXTRACELLULAR PROTEIN ARTP"/>
    <property type="match status" value="1"/>
</dbReference>
<name>A0A7V5LZ82_UNCAE</name>
<dbReference type="Gene3D" id="3.40.190.10">
    <property type="entry name" value="Periplasmic binding protein-like II"/>
    <property type="match status" value="2"/>
</dbReference>
<keyword evidence="1" id="KW-0732">Signal</keyword>
<dbReference type="GO" id="GO:0016020">
    <property type="term" value="C:membrane"/>
    <property type="evidence" value="ECO:0007669"/>
    <property type="project" value="InterPro"/>
</dbReference>
<feature type="domain" description="Solute-binding protein family 3/N-terminal" evidence="2">
    <location>
        <begin position="38"/>
        <end position="265"/>
    </location>
</feature>
<accession>A0A7V5LZ82</accession>
<dbReference type="EMBL" id="DRTT01000135">
    <property type="protein sequence ID" value="HHF98791.1"/>
    <property type="molecule type" value="Genomic_DNA"/>
</dbReference>
<reference evidence="4" key="1">
    <citation type="journal article" date="2020" name="mSystems">
        <title>Genome- and Community-Level Interaction Insights into Carbon Utilization and Element Cycling Functions of Hydrothermarchaeota in Hydrothermal Sediment.</title>
        <authorList>
            <person name="Zhou Z."/>
            <person name="Liu Y."/>
            <person name="Xu W."/>
            <person name="Pan J."/>
            <person name="Luo Z.H."/>
            <person name="Li M."/>
        </authorList>
    </citation>
    <scope>NUCLEOTIDE SEQUENCE [LARGE SCALE GENOMIC DNA]</scope>
    <source>
        <strain evidence="4">HyVt-92</strain>
    </source>
</reference>
<evidence type="ECO:0000259" key="2">
    <source>
        <dbReference type="SMART" id="SM00062"/>
    </source>
</evidence>
<dbReference type="SUPFAM" id="SSF53850">
    <property type="entry name" value="Periplasmic binding protein-like II"/>
    <property type="match status" value="1"/>
</dbReference>
<evidence type="ECO:0000259" key="3">
    <source>
        <dbReference type="SMART" id="SM00079"/>
    </source>
</evidence>
<comment type="caution">
    <text evidence="4">The sequence shown here is derived from an EMBL/GenBank/DDBJ whole genome shotgun (WGS) entry which is preliminary data.</text>
</comment>
<feature type="domain" description="Ionotropic glutamate receptor C-terminal" evidence="3">
    <location>
        <begin position="38"/>
        <end position="266"/>
    </location>
</feature>
<organism evidence="4">
    <name type="scientific">Aerophobetes bacterium</name>
    <dbReference type="NCBI Taxonomy" id="2030807"/>
    <lineage>
        <taxon>Bacteria</taxon>
        <taxon>Candidatus Aerophobota</taxon>
    </lineage>
</organism>